<evidence type="ECO:0000256" key="3">
    <source>
        <dbReference type="ARBA" id="ARBA00012438"/>
    </source>
</evidence>
<comment type="caution">
    <text evidence="18">The sequence shown here is derived from an EMBL/GenBank/DDBJ whole genome shotgun (WGS) entry which is preliminary data.</text>
</comment>
<evidence type="ECO:0000256" key="15">
    <source>
        <dbReference type="SAM" id="Phobius"/>
    </source>
</evidence>
<evidence type="ECO:0000256" key="6">
    <source>
        <dbReference type="ARBA" id="ARBA00022553"/>
    </source>
</evidence>
<evidence type="ECO:0000256" key="14">
    <source>
        <dbReference type="ARBA" id="ARBA00023136"/>
    </source>
</evidence>
<keyword evidence="6" id="KW-0597">Phosphoprotein</keyword>
<evidence type="ECO:0000256" key="11">
    <source>
        <dbReference type="ARBA" id="ARBA00022840"/>
    </source>
</evidence>
<reference evidence="18" key="1">
    <citation type="journal article" date="2014" name="Int. J. Syst. Evol. Microbiol.">
        <title>Complete genome sequence of Corynebacterium casei LMG S-19264T (=DSM 44701T), isolated from a smear-ripened cheese.</title>
        <authorList>
            <consortium name="US DOE Joint Genome Institute (JGI-PGF)"/>
            <person name="Walter F."/>
            <person name="Albersmeier A."/>
            <person name="Kalinowski J."/>
            <person name="Ruckert C."/>
        </authorList>
    </citation>
    <scope>NUCLEOTIDE SEQUENCE</scope>
    <source>
        <strain evidence="18">CGMCC 1.10998</strain>
    </source>
</reference>
<dbReference type="PRINTS" id="PR00344">
    <property type="entry name" value="BCTRLSENSOR"/>
</dbReference>
<dbReference type="InterPro" id="IPR036890">
    <property type="entry name" value="HATPase_C_sf"/>
</dbReference>
<dbReference type="Pfam" id="PF02518">
    <property type="entry name" value="HATPase_c"/>
    <property type="match status" value="1"/>
</dbReference>
<comment type="subcellular location">
    <subcellularLocation>
        <location evidence="2">Cell inner membrane</location>
        <topology evidence="2">Multi-pass membrane protein</topology>
    </subcellularLocation>
</comment>
<dbReference type="PROSITE" id="PS50109">
    <property type="entry name" value="HIS_KIN"/>
    <property type="match status" value="1"/>
</dbReference>
<name>A0A916XE40_9BURK</name>
<dbReference type="InterPro" id="IPR005467">
    <property type="entry name" value="His_kinase_dom"/>
</dbReference>
<keyword evidence="8 15" id="KW-0812">Transmembrane</keyword>
<evidence type="ECO:0000256" key="13">
    <source>
        <dbReference type="ARBA" id="ARBA00023012"/>
    </source>
</evidence>
<gene>
    <name evidence="18" type="ORF">GCM10011396_10010</name>
</gene>
<dbReference type="Gene3D" id="3.30.565.10">
    <property type="entry name" value="Histidine kinase-like ATPase, C-terminal domain"/>
    <property type="match status" value="1"/>
</dbReference>
<evidence type="ECO:0000256" key="7">
    <source>
        <dbReference type="ARBA" id="ARBA00022679"/>
    </source>
</evidence>
<evidence type="ECO:0000313" key="18">
    <source>
        <dbReference type="EMBL" id="GGC65013.1"/>
    </source>
</evidence>
<dbReference type="SMART" id="SM00387">
    <property type="entry name" value="HATPase_c"/>
    <property type="match status" value="1"/>
</dbReference>
<keyword evidence="11" id="KW-0067">ATP-binding</keyword>
<dbReference type="CDD" id="cd00082">
    <property type="entry name" value="HisKA"/>
    <property type="match status" value="1"/>
</dbReference>
<accession>A0A916XE40</accession>
<dbReference type="InterPro" id="IPR003594">
    <property type="entry name" value="HATPase_dom"/>
</dbReference>
<evidence type="ECO:0000256" key="1">
    <source>
        <dbReference type="ARBA" id="ARBA00000085"/>
    </source>
</evidence>
<evidence type="ECO:0000256" key="10">
    <source>
        <dbReference type="ARBA" id="ARBA00022777"/>
    </source>
</evidence>
<dbReference type="PROSITE" id="PS50885">
    <property type="entry name" value="HAMP"/>
    <property type="match status" value="1"/>
</dbReference>
<dbReference type="PANTHER" id="PTHR44936">
    <property type="entry name" value="SENSOR PROTEIN CREC"/>
    <property type="match status" value="1"/>
</dbReference>
<comment type="catalytic activity">
    <reaction evidence="1">
        <text>ATP + protein L-histidine = ADP + protein N-phospho-L-histidine.</text>
        <dbReference type="EC" id="2.7.13.3"/>
    </reaction>
</comment>
<evidence type="ECO:0000256" key="8">
    <source>
        <dbReference type="ARBA" id="ARBA00022692"/>
    </source>
</evidence>
<dbReference type="GO" id="GO:0000155">
    <property type="term" value="F:phosphorelay sensor kinase activity"/>
    <property type="evidence" value="ECO:0007669"/>
    <property type="project" value="InterPro"/>
</dbReference>
<dbReference type="EMBL" id="BMED01000001">
    <property type="protein sequence ID" value="GGC65013.1"/>
    <property type="molecule type" value="Genomic_DNA"/>
</dbReference>
<dbReference type="RefSeq" id="WP_188564842.1">
    <property type="nucleotide sequence ID" value="NZ_BMED01000001.1"/>
</dbReference>
<organism evidence="18 19">
    <name type="scientific">Undibacterium terreum</name>
    <dbReference type="NCBI Taxonomy" id="1224302"/>
    <lineage>
        <taxon>Bacteria</taxon>
        <taxon>Pseudomonadati</taxon>
        <taxon>Pseudomonadota</taxon>
        <taxon>Betaproteobacteria</taxon>
        <taxon>Burkholderiales</taxon>
        <taxon>Oxalobacteraceae</taxon>
        <taxon>Undibacterium</taxon>
    </lineage>
</organism>
<dbReference type="Pfam" id="PF00672">
    <property type="entry name" value="HAMP"/>
    <property type="match status" value="1"/>
</dbReference>
<dbReference type="InterPro" id="IPR003660">
    <property type="entry name" value="HAMP_dom"/>
</dbReference>
<protein>
    <recommendedName>
        <fullName evidence="3">histidine kinase</fullName>
        <ecNumber evidence="3">2.7.13.3</ecNumber>
    </recommendedName>
</protein>
<dbReference type="SUPFAM" id="SSF47384">
    <property type="entry name" value="Homodimeric domain of signal transducing histidine kinase"/>
    <property type="match status" value="1"/>
</dbReference>
<dbReference type="GO" id="GO:0005524">
    <property type="term" value="F:ATP binding"/>
    <property type="evidence" value="ECO:0007669"/>
    <property type="project" value="UniProtKB-KW"/>
</dbReference>
<dbReference type="InterPro" id="IPR036097">
    <property type="entry name" value="HisK_dim/P_sf"/>
</dbReference>
<dbReference type="PANTHER" id="PTHR44936:SF5">
    <property type="entry name" value="SENSOR HISTIDINE KINASE ENVZ"/>
    <property type="match status" value="1"/>
</dbReference>
<dbReference type="AlphaFoldDB" id="A0A916XE40"/>
<dbReference type="InterPro" id="IPR003661">
    <property type="entry name" value="HisK_dim/P_dom"/>
</dbReference>
<evidence type="ECO:0000259" key="16">
    <source>
        <dbReference type="PROSITE" id="PS50109"/>
    </source>
</evidence>
<keyword evidence="9" id="KW-0547">Nucleotide-binding</keyword>
<dbReference type="Pfam" id="PF00512">
    <property type="entry name" value="HisKA"/>
    <property type="match status" value="1"/>
</dbReference>
<keyword evidence="14 15" id="KW-0472">Membrane</keyword>
<evidence type="ECO:0000259" key="17">
    <source>
        <dbReference type="PROSITE" id="PS50885"/>
    </source>
</evidence>
<evidence type="ECO:0000256" key="4">
    <source>
        <dbReference type="ARBA" id="ARBA00022475"/>
    </source>
</evidence>
<keyword evidence="13" id="KW-0902">Two-component regulatory system</keyword>
<keyword evidence="4" id="KW-1003">Cell membrane</keyword>
<feature type="transmembrane region" description="Helical" evidence="15">
    <location>
        <begin position="22"/>
        <end position="47"/>
    </location>
</feature>
<keyword evidence="10 18" id="KW-0418">Kinase</keyword>
<feature type="domain" description="Histidine kinase" evidence="16">
    <location>
        <begin position="246"/>
        <end position="447"/>
    </location>
</feature>
<dbReference type="CDD" id="cd06225">
    <property type="entry name" value="HAMP"/>
    <property type="match status" value="1"/>
</dbReference>
<keyword evidence="19" id="KW-1185">Reference proteome</keyword>
<keyword evidence="12 15" id="KW-1133">Transmembrane helix</keyword>
<dbReference type="Gene3D" id="1.10.287.130">
    <property type="match status" value="1"/>
</dbReference>
<dbReference type="EC" id="2.7.13.3" evidence="3"/>
<dbReference type="GO" id="GO:0005886">
    <property type="term" value="C:plasma membrane"/>
    <property type="evidence" value="ECO:0007669"/>
    <property type="project" value="UniProtKB-SubCell"/>
</dbReference>
<evidence type="ECO:0000313" key="19">
    <source>
        <dbReference type="Proteomes" id="UP000637423"/>
    </source>
</evidence>
<evidence type="ECO:0000256" key="2">
    <source>
        <dbReference type="ARBA" id="ARBA00004429"/>
    </source>
</evidence>
<feature type="domain" description="HAMP" evidence="17">
    <location>
        <begin position="186"/>
        <end position="238"/>
    </location>
</feature>
<keyword evidence="5" id="KW-0997">Cell inner membrane</keyword>
<dbReference type="InterPro" id="IPR050980">
    <property type="entry name" value="2C_sensor_his_kinase"/>
</dbReference>
<dbReference type="SMART" id="SM00388">
    <property type="entry name" value="HisKA"/>
    <property type="match status" value="1"/>
</dbReference>
<proteinExistence type="predicted"/>
<feature type="transmembrane region" description="Helical" evidence="15">
    <location>
        <begin position="165"/>
        <end position="183"/>
    </location>
</feature>
<sequence>MNILSLRSLGHRIGRHWWPRTLFARLTLILVAGLVLAYALSFSLIAYERRMATTNLMLGYMEQDVTSAVALLDHVPASERVEWLPRLERRNYSFLLDSGLPGAPPDARLSSLLAKSIEQSIGKRYPLTANAVPGKGEHMQVHLRLSDDMPLTVDLRPRNLPMSPWLLPLLLLQLALLAAFSWLCVRLATRPLAQLAHAADALGPDLNPSRLPEDGPAEVARAASAFNAMQDRIATYMKERMQILAAISHDLQTPITRMRLRADLMDDSEERTTLARNLREMEDLVREGVTYARTLHGAAEQAVRLDPDALLGSLIYDYVDAAAPVSLRGSIGKSMLLRPVALRRILTNLIDNALKYGGNAEIVAQTLADGGVAISVMDNGPGIPEEKLETVFQPFYRLEGSRNRSSGGTGLGLAIARQLAQAINAGLELRNRAGGGLEARLVLPASIPLSE</sequence>
<evidence type="ECO:0000256" key="9">
    <source>
        <dbReference type="ARBA" id="ARBA00022741"/>
    </source>
</evidence>
<reference evidence="18" key="2">
    <citation type="submission" date="2020-09" db="EMBL/GenBank/DDBJ databases">
        <authorList>
            <person name="Sun Q."/>
            <person name="Zhou Y."/>
        </authorList>
    </citation>
    <scope>NUCLEOTIDE SEQUENCE</scope>
    <source>
        <strain evidence="18">CGMCC 1.10998</strain>
    </source>
</reference>
<evidence type="ECO:0000256" key="12">
    <source>
        <dbReference type="ARBA" id="ARBA00022989"/>
    </source>
</evidence>
<dbReference type="SUPFAM" id="SSF55874">
    <property type="entry name" value="ATPase domain of HSP90 chaperone/DNA topoisomerase II/histidine kinase"/>
    <property type="match status" value="1"/>
</dbReference>
<evidence type="ECO:0000256" key="5">
    <source>
        <dbReference type="ARBA" id="ARBA00022519"/>
    </source>
</evidence>
<dbReference type="Proteomes" id="UP000637423">
    <property type="component" value="Unassembled WGS sequence"/>
</dbReference>
<dbReference type="InterPro" id="IPR004358">
    <property type="entry name" value="Sig_transdc_His_kin-like_C"/>
</dbReference>
<dbReference type="SMART" id="SM00304">
    <property type="entry name" value="HAMP"/>
    <property type="match status" value="1"/>
</dbReference>
<keyword evidence="7" id="KW-0808">Transferase</keyword>